<evidence type="ECO:0000256" key="1">
    <source>
        <dbReference type="ARBA" id="ARBA00004196"/>
    </source>
</evidence>
<evidence type="ECO:0000259" key="5">
    <source>
        <dbReference type="PROSITE" id="PS51352"/>
    </source>
</evidence>
<evidence type="ECO:0000313" key="7">
    <source>
        <dbReference type="Proteomes" id="UP000285710"/>
    </source>
</evidence>
<dbReference type="Gene3D" id="3.40.30.10">
    <property type="entry name" value="Glutaredoxin"/>
    <property type="match status" value="1"/>
</dbReference>
<comment type="caution">
    <text evidence="6">The sequence shown here is derived from an EMBL/GenBank/DDBJ whole genome shotgun (WGS) entry which is preliminary data.</text>
</comment>
<gene>
    <name evidence="6" type="ORF">D2T33_05770</name>
</gene>
<dbReference type="GO" id="GO:0030313">
    <property type="term" value="C:cell envelope"/>
    <property type="evidence" value="ECO:0007669"/>
    <property type="project" value="UniProtKB-SubCell"/>
</dbReference>
<protein>
    <submittedName>
        <fullName evidence="6">TlpA family protein disulfide reductase</fullName>
    </submittedName>
</protein>
<feature type="signal peptide" evidence="4">
    <location>
        <begin position="1"/>
        <end position="20"/>
    </location>
</feature>
<dbReference type="PANTHER" id="PTHR42852:SF18">
    <property type="entry name" value="CHROMOSOME UNDETERMINED SCAFFOLD_47, WHOLE GENOME SHOTGUN SEQUENCE"/>
    <property type="match status" value="1"/>
</dbReference>
<reference evidence="6 7" key="1">
    <citation type="submission" date="2019-01" db="EMBL/GenBank/DDBJ databases">
        <title>Sinorhodobacter populi sp. nov. isolated from the symptomatic bark tissue of Populus euramericana canker.</title>
        <authorList>
            <person name="Xu G."/>
        </authorList>
    </citation>
    <scope>NUCLEOTIDE SEQUENCE [LARGE SCALE GENOMIC DNA]</scope>
    <source>
        <strain evidence="6 7">2D-5</strain>
    </source>
</reference>
<proteinExistence type="predicted"/>
<dbReference type="InterPro" id="IPR036249">
    <property type="entry name" value="Thioredoxin-like_sf"/>
</dbReference>
<dbReference type="GO" id="GO:0015036">
    <property type="term" value="F:disulfide oxidoreductase activity"/>
    <property type="evidence" value="ECO:0007669"/>
    <property type="project" value="UniProtKB-ARBA"/>
</dbReference>
<accession>A0A443J0A8</accession>
<keyword evidence="4" id="KW-0732">Signal</keyword>
<keyword evidence="2" id="KW-0201">Cytochrome c-type biogenesis</keyword>
<dbReference type="PROSITE" id="PS51352">
    <property type="entry name" value="THIOREDOXIN_2"/>
    <property type="match status" value="1"/>
</dbReference>
<evidence type="ECO:0000256" key="4">
    <source>
        <dbReference type="SAM" id="SignalP"/>
    </source>
</evidence>
<sequence>MLRLLALYTALSLGANPAAALDLSALKTGEMKKMVVYDQPLATPDLPFVDAEGGSHSLRDFRGQPVLLNFWATWCAPCRAEMPALDRAQADLGSRGLKVLTLATGRNPQAQIGRFFDQAGVVHLPRYQDEPRALARAMGVAGLPVSVLIDREGHEVARIIGEADWDSAEARAVLDALTRE</sequence>
<keyword evidence="7" id="KW-1185">Reference proteome</keyword>
<dbReference type="CDD" id="cd02966">
    <property type="entry name" value="TlpA_like_family"/>
    <property type="match status" value="1"/>
</dbReference>
<feature type="chain" id="PRO_5019214896" evidence="4">
    <location>
        <begin position="21"/>
        <end position="180"/>
    </location>
</feature>
<reference evidence="6 7" key="2">
    <citation type="submission" date="2019-01" db="EMBL/GenBank/DDBJ databases">
        <authorList>
            <person name="Li Y."/>
        </authorList>
    </citation>
    <scope>NUCLEOTIDE SEQUENCE [LARGE SCALE GENOMIC DNA]</scope>
    <source>
        <strain evidence="6 7">2D-5</strain>
    </source>
</reference>
<dbReference type="GO" id="GO:0017004">
    <property type="term" value="P:cytochrome complex assembly"/>
    <property type="evidence" value="ECO:0007669"/>
    <property type="project" value="UniProtKB-KW"/>
</dbReference>
<dbReference type="SUPFAM" id="SSF52833">
    <property type="entry name" value="Thioredoxin-like"/>
    <property type="match status" value="1"/>
</dbReference>
<dbReference type="Pfam" id="PF08534">
    <property type="entry name" value="Redoxin"/>
    <property type="match status" value="1"/>
</dbReference>
<feature type="domain" description="Thioredoxin" evidence="5">
    <location>
        <begin position="12"/>
        <end position="179"/>
    </location>
</feature>
<dbReference type="PROSITE" id="PS00194">
    <property type="entry name" value="THIOREDOXIN_1"/>
    <property type="match status" value="1"/>
</dbReference>
<dbReference type="EMBL" id="SAUW01000004">
    <property type="protein sequence ID" value="RWR13901.1"/>
    <property type="molecule type" value="Genomic_DNA"/>
</dbReference>
<evidence type="ECO:0000256" key="3">
    <source>
        <dbReference type="ARBA" id="ARBA00023284"/>
    </source>
</evidence>
<dbReference type="Proteomes" id="UP000285710">
    <property type="component" value="Unassembled WGS sequence"/>
</dbReference>
<dbReference type="InterPro" id="IPR013740">
    <property type="entry name" value="Redoxin"/>
</dbReference>
<evidence type="ECO:0000256" key="2">
    <source>
        <dbReference type="ARBA" id="ARBA00022748"/>
    </source>
</evidence>
<dbReference type="InterPro" id="IPR050553">
    <property type="entry name" value="Thioredoxin_ResA/DsbE_sf"/>
</dbReference>
<keyword evidence="3" id="KW-0676">Redox-active center</keyword>
<name>A0A443J0A8_9RHOB</name>
<organism evidence="6 7">
    <name type="scientific">Paenirhodobacter populi</name>
    <dbReference type="NCBI Taxonomy" id="2306993"/>
    <lineage>
        <taxon>Bacteria</taxon>
        <taxon>Pseudomonadati</taxon>
        <taxon>Pseudomonadota</taxon>
        <taxon>Alphaproteobacteria</taxon>
        <taxon>Rhodobacterales</taxon>
        <taxon>Rhodobacter group</taxon>
        <taxon>Paenirhodobacter</taxon>
    </lineage>
</organism>
<dbReference type="PANTHER" id="PTHR42852">
    <property type="entry name" value="THIOL:DISULFIDE INTERCHANGE PROTEIN DSBE"/>
    <property type="match status" value="1"/>
</dbReference>
<dbReference type="AlphaFoldDB" id="A0A443J0A8"/>
<evidence type="ECO:0000313" key="6">
    <source>
        <dbReference type="EMBL" id="RWR13901.1"/>
    </source>
</evidence>
<dbReference type="InterPro" id="IPR017937">
    <property type="entry name" value="Thioredoxin_CS"/>
</dbReference>
<dbReference type="RefSeq" id="WP_128269161.1">
    <property type="nucleotide sequence ID" value="NZ_SAUW01000004.1"/>
</dbReference>
<dbReference type="InterPro" id="IPR013766">
    <property type="entry name" value="Thioredoxin_domain"/>
</dbReference>
<comment type="subcellular location">
    <subcellularLocation>
        <location evidence="1">Cell envelope</location>
    </subcellularLocation>
</comment>